<comment type="subcellular location">
    <subcellularLocation>
        <location evidence="1">Membrane</location>
        <topology evidence="1">Multi-pass membrane protein</topology>
    </subcellularLocation>
</comment>
<evidence type="ECO:0000256" key="4">
    <source>
        <dbReference type="ARBA" id="ARBA00023136"/>
    </source>
</evidence>
<evidence type="ECO:0000256" key="5">
    <source>
        <dbReference type="SAM" id="Phobius"/>
    </source>
</evidence>
<sequence>MLVTVVALIIGLVLLVWSADRFVIGASATANILGISPLVIGILVVGIGTSAPEMLVSAIASSDGQAGLAVGNALGSNITNIALILGLTALLIPLNVQSKLISREIPLLIIVMLVGYFLMRDGDLGVMDGSILLLGFGAVIVRQLWEAKHSSGDSIEAEFEAEIPKDMGIKAALGWLLLGLILLIGSARLLVWSAVDIAHFFGLSDLIIGLTVVAIGTSLPELAASVAAARKNEHDIAIGNVVGSNLFNLLGVMAIPGVLAPGPIDAAVMSRDYPVMLLLTGIFFLVARGPSKARRISRLEGGGLLCIYVAYIAYLAYDAGVF</sequence>
<dbReference type="NCBIfam" id="TIGR00367">
    <property type="entry name" value="calcium/sodium antiporter"/>
    <property type="match status" value="1"/>
</dbReference>
<dbReference type="PANTHER" id="PTHR10846">
    <property type="entry name" value="SODIUM/POTASSIUM/CALCIUM EXCHANGER"/>
    <property type="match status" value="1"/>
</dbReference>
<organism evidence="7 8">
    <name type="scientific">Zhongshania aliphaticivorans</name>
    <dbReference type="NCBI Taxonomy" id="1470434"/>
    <lineage>
        <taxon>Bacteria</taxon>
        <taxon>Pseudomonadati</taxon>
        <taxon>Pseudomonadota</taxon>
        <taxon>Gammaproteobacteria</taxon>
        <taxon>Cellvibrionales</taxon>
        <taxon>Spongiibacteraceae</taxon>
        <taxon>Zhongshania</taxon>
    </lineage>
</organism>
<accession>A0A127M0N2</accession>
<dbReference type="STRING" id="1470434.AZF00_00020"/>
<feature type="transmembrane region" description="Helical" evidence="5">
    <location>
        <begin position="172"/>
        <end position="191"/>
    </location>
</feature>
<dbReference type="RefSeq" id="WP_008253150.1">
    <property type="nucleotide sequence ID" value="NZ_CP014544.1"/>
</dbReference>
<protein>
    <submittedName>
        <fullName evidence="7">Calcium:proton antiporter</fullName>
    </submittedName>
</protein>
<dbReference type="KEGG" id="zal:AZF00_00020"/>
<dbReference type="Gene3D" id="1.20.1420.30">
    <property type="entry name" value="NCX, central ion-binding region"/>
    <property type="match status" value="1"/>
</dbReference>
<reference evidence="7 8" key="1">
    <citation type="submission" date="2015-12" db="EMBL/GenBank/DDBJ databases">
        <authorList>
            <person name="Shamseldin A."/>
            <person name="Moawad H."/>
            <person name="Abd El-Rahim W.M."/>
            <person name="Sadowsky M.J."/>
        </authorList>
    </citation>
    <scope>NUCLEOTIDE SEQUENCE [LARGE SCALE GENOMIC DNA]</scope>
    <source>
        <strain evidence="7 8">SM2</strain>
    </source>
</reference>
<gene>
    <name evidence="7" type="ORF">AZF00_00020</name>
</gene>
<evidence type="ECO:0000313" key="8">
    <source>
        <dbReference type="Proteomes" id="UP000074119"/>
    </source>
</evidence>
<feature type="transmembrane region" description="Helical" evidence="5">
    <location>
        <begin position="299"/>
        <end position="317"/>
    </location>
</feature>
<name>A0A127M0N2_9GAMM</name>
<feature type="transmembrane region" description="Helical" evidence="5">
    <location>
        <begin position="237"/>
        <end position="259"/>
    </location>
</feature>
<evidence type="ECO:0000256" key="2">
    <source>
        <dbReference type="ARBA" id="ARBA00022692"/>
    </source>
</evidence>
<keyword evidence="2 5" id="KW-0812">Transmembrane</keyword>
<dbReference type="GO" id="GO:0006874">
    <property type="term" value="P:intracellular calcium ion homeostasis"/>
    <property type="evidence" value="ECO:0007669"/>
    <property type="project" value="TreeGrafter"/>
</dbReference>
<evidence type="ECO:0000256" key="1">
    <source>
        <dbReference type="ARBA" id="ARBA00004141"/>
    </source>
</evidence>
<evidence type="ECO:0000256" key="3">
    <source>
        <dbReference type="ARBA" id="ARBA00022989"/>
    </source>
</evidence>
<dbReference type="InterPro" id="IPR004837">
    <property type="entry name" value="NaCa_Exmemb"/>
</dbReference>
<evidence type="ECO:0000259" key="6">
    <source>
        <dbReference type="Pfam" id="PF01699"/>
    </source>
</evidence>
<feature type="transmembrane region" description="Helical" evidence="5">
    <location>
        <begin position="271"/>
        <end position="287"/>
    </location>
</feature>
<feature type="transmembrane region" description="Helical" evidence="5">
    <location>
        <begin position="100"/>
        <end position="119"/>
    </location>
</feature>
<feature type="domain" description="Sodium/calcium exchanger membrane region" evidence="6">
    <location>
        <begin position="172"/>
        <end position="315"/>
    </location>
</feature>
<dbReference type="GO" id="GO:0005262">
    <property type="term" value="F:calcium channel activity"/>
    <property type="evidence" value="ECO:0007669"/>
    <property type="project" value="TreeGrafter"/>
</dbReference>
<dbReference type="PANTHER" id="PTHR10846:SF8">
    <property type="entry name" value="INNER MEMBRANE PROTEIN YRBG"/>
    <property type="match status" value="1"/>
</dbReference>
<dbReference type="GO" id="GO:0008273">
    <property type="term" value="F:calcium, potassium:sodium antiporter activity"/>
    <property type="evidence" value="ECO:0007669"/>
    <property type="project" value="TreeGrafter"/>
</dbReference>
<dbReference type="Pfam" id="PF01699">
    <property type="entry name" value="Na_Ca_ex"/>
    <property type="match status" value="2"/>
</dbReference>
<evidence type="ECO:0000313" key="7">
    <source>
        <dbReference type="EMBL" id="AMO66780.1"/>
    </source>
</evidence>
<dbReference type="AlphaFoldDB" id="A0A127M0N2"/>
<dbReference type="InterPro" id="IPR004481">
    <property type="entry name" value="K/Na/Ca-exchanger"/>
</dbReference>
<dbReference type="GO" id="GO:0005886">
    <property type="term" value="C:plasma membrane"/>
    <property type="evidence" value="ECO:0007669"/>
    <property type="project" value="TreeGrafter"/>
</dbReference>
<keyword evidence="4 5" id="KW-0472">Membrane</keyword>
<keyword evidence="3 5" id="KW-1133">Transmembrane helix</keyword>
<dbReference type="InterPro" id="IPR044880">
    <property type="entry name" value="NCX_ion-bd_dom_sf"/>
</dbReference>
<proteinExistence type="predicted"/>
<dbReference type="Proteomes" id="UP000074119">
    <property type="component" value="Chromosome"/>
</dbReference>
<feature type="domain" description="Sodium/calcium exchanger membrane region" evidence="6">
    <location>
        <begin position="5"/>
        <end position="145"/>
    </location>
</feature>
<dbReference type="EMBL" id="CP014544">
    <property type="protein sequence ID" value="AMO66780.1"/>
    <property type="molecule type" value="Genomic_DNA"/>
</dbReference>
<feature type="transmembrane region" description="Helical" evidence="5">
    <location>
        <begin position="69"/>
        <end position="94"/>
    </location>
</feature>